<feature type="chain" id="PRO_5045573041" evidence="10">
    <location>
        <begin position="32"/>
        <end position="967"/>
    </location>
</feature>
<keyword evidence="7 8" id="KW-0998">Cell outer membrane</keyword>
<comment type="caution">
    <text evidence="13">The sequence shown here is derived from an EMBL/GenBank/DDBJ whole genome shotgun (WGS) entry which is preliminary data.</text>
</comment>
<keyword evidence="2 8" id="KW-0813">Transport</keyword>
<evidence type="ECO:0000256" key="9">
    <source>
        <dbReference type="RuleBase" id="RU003357"/>
    </source>
</evidence>
<dbReference type="Gene3D" id="2.40.170.20">
    <property type="entry name" value="TonB-dependent receptor, beta-barrel domain"/>
    <property type="match status" value="1"/>
</dbReference>
<keyword evidence="14" id="KW-1185">Reference proteome</keyword>
<evidence type="ECO:0000256" key="4">
    <source>
        <dbReference type="ARBA" id="ARBA00022692"/>
    </source>
</evidence>
<reference evidence="14" key="1">
    <citation type="journal article" date="2019" name="Int. J. Syst. Evol. Microbiol.">
        <title>The Global Catalogue of Microorganisms (GCM) 10K type strain sequencing project: providing services to taxonomists for standard genome sequencing and annotation.</title>
        <authorList>
            <consortium name="The Broad Institute Genomics Platform"/>
            <consortium name="The Broad Institute Genome Sequencing Center for Infectious Disease"/>
            <person name="Wu L."/>
            <person name="Ma J."/>
        </authorList>
    </citation>
    <scope>NUCLEOTIDE SEQUENCE [LARGE SCALE GENOMIC DNA]</scope>
    <source>
        <strain evidence="14">KCTC 62164</strain>
    </source>
</reference>
<dbReference type="SUPFAM" id="SSF49452">
    <property type="entry name" value="Starch-binding domain-like"/>
    <property type="match status" value="1"/>
</dbReference>
<accession>A0ABV7D2U1</accession>
<proteinExistence type="inferred from homology"/>
<keyword evidence="10" id="KW-0732">Signal</keyword>
<gene>
    <name evidence="13" type="ORF">ACFOKA_05445</name>
</gene>
<dbReference type="EMBL" id="JBHRSL010000002">
    <property type="protein sequence ID" value="MFC3051343.1"/>
    <property type="molecule type" value="Genomic_DNA"/>
</dbReference>
<protein>
    <submittedName>
        <fullName evidence="13">TonB-dependent receptor</fullName>
    </submittedName>
</protein>
<evidence type="ECO:0000313" key="14">
    <source>
        <dbReference type="Proteomes" id="UP001595444"/>
    </source>
</evidence>
<feature type="domain" description="TonB-dependent receptor-like beta-barrel" evidence="11">
    <location>
        <begin position="446"/>
        <end position="931"/>
    </location>
</feature>
<dbReference type="InterPro" id="IPR010104">
    <property type="entry name" value="TonB_rcpt_bac"/>
</dbReference>
<dbReference type="InterPro" id="IPR036942">
    <property type="entry name" value="Beta-barrel_TonB_sf"/>
</dbReference>
<dbReference type="InterPro" id="IPR039426">
    <property type="entry name" value="TonB-dep_rcpt-like"/>
</dbReference>
<evidence type="ECO:0000256" key="7">
    <source>
        <dbReference type="ARBA" id="ARBA00023237"/>
    </source>
</evidence>
<evidence type="ECO:0000256" key="10">
    <source>
        <dbReference type="SAM" id="SignalP"/>
    </source>
</evidence>
<evidence type="ECO:0000256" key="3">
    <source>
        <dbReference type="ARBA" id="ARBA00022452"/>
    </source>
</evidence>
<dbReference type="PROSITE" id="PS52016">
    <property type="entry name" value="TONB_DEPENDENT_REC_3"/>
    <property type="match status" value="1"/>
</dbReference>
<dbReference type="PANTHER" id="PTHR40980">
    <property type="entry name" value="PLUG DOMAIN-CONTAINING PROTEIN"/>
    <property type="match status" value="1"/>
</dbReference>
<dbReference type="CDD" id="cd01347">
    <property type="entry name" value="ligand_gated_channel"/>
    <property type="match status" value="1"/>
</dbReference>
<dbReference type="Proteomes" id="UP001595444">
    <property type="component" value="Unassembled WGS sequence"/>
</dbReference>
<evidence type="ECO:0000256" key="8">
    <source>
        <dbReference type="PROSITE-ProRule" id="PRU01360"/>
    </source>
</evidence>
<dbReference type="Gene3D" id="2.60.40.1120">
    <property type="entry name" value="Carboxypeptidase-like, regulatory domain"/>
    <property type="match status" value="1"/>
</dbReference>
<dbReference type="Pfam" id="PF00593">
    <property type="entry name" value="TonB_dep_Rec_b-barrel"/>
    <property type="match status" value="1"/>
</dbReference>
<dbReference type="Gene3D" id="2.170.130.10">
    <property type="entry name" value="TonB-dependent receptor, plug domain"/>
    <property type="match status" value="1"/>
</dbReference>
<dbReference type="SUPFAM" id="SSF56935">
    <property type="entry name" value="Porins"/>
    <property type="match status" value="1"/>
</dbReference>
<keyword evidence="5 9" id="KW-0798">TonB box</keyword>
<sequence>MPLYKFTKSLRRSILATASTGAILLTGAANAADLSGRVSDTADSLALEGALVRIQELNRRTSTAADGSFYFSGIPAGDYTVIINYIGSDPITRTVTVTEAGARLDVAYGAHADVDEIIVVKGLRGSLNSSLSKQRAADNVSNFLSADSAGNFPDQNVSEAVRRIVGLSVENDQGEGRYVVIRGLDPNLSSSSVGGVRLPSPEGGDRKVALDVIPSELLETVEVTKSLTPDMDADAIGGNVDIKTLSGFDRDGLFVKAKIEGGYNRQQEEWSPKVGLTIANKFSDKFAVAGSISYYDRKFGTDNKEIDGGWIDEDDEDQEINGLIPEELELRDYVVERKRFGAALNLDYRPSDSTDLYLRTLYSDFKDSELRNRMEMKFDEGEFDLDRSDVDGGYVYVDGIEADRDLKDRIETQKILSISGGGETRFDSFTATYSISYAKAQEAEPDRLDTSFAGEDFNSGVDFTNLLFPRSIFKNSDDLAALQDLSNYEVDSFEYSDNITEDEQIAFKLDIAKDMYWGDNPVLIKWGAKARLRDKFRDNTFLAYDGDLGDVTLNDFSTAIDYPIDLALGNGGIDGVALRDYYAANRSSFELNELDTLIGSKAVDYDAEEDIYASYIMGRIDMGGLRITGGVRYEYTDFKTTSNFVQVGEVVVVDGNGDPVLDGDGDPETDDISSVTEVSGAQDYSHWLPSLNLRYEAREDLVLRAAYFRSVVRPNIDDVVPTGEIEFEEELDGGEIVRTTEGTIGNENLVPMTAHNFDVSVEWYPNNDAVLSVGAFYKDISNFVIDRTVEDVTVNGVFFNEVVRPYNGDKATIKGIEVNYQQALTFLPGLLNGLIVGVNYTYVDSNATVDLGDEIREIALPKTSKHVANLVLGYEKGPITLRAAMTYRDAYLDELNAAGFGDRYALSHTQWDFSASYDILENVKLYGEVSNANDEPFRAVHRTEDGDYLMQHEQYDWTANMGVKVKF</sequence>
<dbReference type="InterPro" id="IPR013784">
    <property type="entry name" value="Carb-bd-like_fold"/>
</dbReference>
<evidence type="ECO:0000259" key="11">
    <source>
        <dbReference type="Pfam" id="PF00593"/>
    </source>
</evidence>
<keyword evidence="6 8" id="KW-0472">Membrane</keyword>
<keyword evidence="13" id="KW-0675">Receptor</keyword>
<evidence type="ECO:0000259" key="12">
    <source>
        <dbReference type="Pfam" id="PF07715"/>
    </source>
</evidence>
<dbReference type="Pfam" id="PF07715">
    <property type="entry name" value="Plug"/>
    <property type="match status" value="1"/>
</dbReference>
<keyword evidence="3 8" id="KW-1134">Transmembrane beta strand</keyword>
<dbReference type="InterPro" id="IPR037066">
    <property type="entry name" value="Plug_dom_sf"/>
</dbReference>
<evidence type="ECO:0000256" key="5">
    <source>
        <dbReference type="ARBA" id="ARBA00023077"/>
    </source>
</evidence>
<feature type="signal peptide" evidence="10">
    <location>
        <begin position="1"/>
        <end position="31"/>
    </location>
</feature>
<dbReference type="InterPro" id="IPR012910">
    <property type="entry name" value="Plug_dom"/>
</dbReference>
<feature type="domain" description="TonB-dependent receptor plug" evidence="12">
    <location>
        <begin position="136"/>
        <end position="238"/>
    </location>
</feature>
<dbReference type="RefSeq" id="WP_194211626.1">
    <property type="nucleotide sequence ID" value="NZ_CP061205.1"/>
</dbReference>
<evidence type="ECO:0000313" key="13">
    <source>
        <dbReference type="EMBL" id="MFC3051343.1"/>
    </source>
</evidence>
<name>A0ABV7D2U1_9PROT</name>
<evidence type="ECO:0000256" key="2">
    <source>
        <dbReference type="ARBA" id="ARBA00022448"/>
    </source>
</evidence>
<dbReference type="PANTHER" id="PTHR40980:SF4">
    <property type="entry name" value="TONB-DEPENDENT RECEPTOR-LIKE BETA-BARREL DOMAIN-CONTAINING PROTEIN"/>
    <property type="match status" value="1"/>
</dbReference>
<keyword evidence="4 8" id="KW-0812">Transmembrane</keyword>
<dbReference type="NCBIfam" id="TIGR01782">
    <property type="entry name" value="TonB-Xanth-Caul"/>
    <property type="match status" value="1"/>
</dbReference>
<comment type="similarity">
    <text evidence="8 9">Belongs to the TonB-dependent receptor family.</text>
</comment>
<comment type="subcellular location">
    <subcellularLocation>
        <location evidence="1 8">Cell outer membrane</location>
        <topology evidence="1 8">Multi-pass membrane protein</topology>
    </subcellularLocation>
</comment>
<organism evidence="13 14">
    <name type="scientific">Kordiimonas pumila</name>
    <dbReference type="NCBI Taxonomy" id="2161677"/>
    <lineage>
        <taxon>Bacteria</taxon>
        <taxon>Pseudomonadati</taxon>
        <taxon>Pseudomonadota</taxon>
        <taxon>Alphaproteobacteria</taxon>
        <taxon>Kordiimonadales</taxon>
        <taxon>Kordiimonadaceae</taxon>
        <taxon>Kordiimonas</taxon>
    </lineage>
</organism>
<dbReference type="Pfam" id="PF13620">
    <property type="entry name" value="CarboxypepD_reg"/>
    <property type="match status" value="1"/>
</dbReference>
<evidence type="ECO:0000256" key="1">
    <source>
        <dbReference type="ARBA" id="ARBA00004571"/>
    </source>
</evidence>
<evidence type="ECO:0000256" key="6">
    <source>
        <dbReference type="ARBA" id="ARBA00023136"/>
    </source>
</evidence>
<dbReference type="InterPro" id="IPR000531">
    <property type="entry name" value="Beta-barrel_TonB"/>
</dbReference>